<dbReference type="Gene3D" id="3.40.630.30">
    <property type="match status" value="1"/>
</dbReference>
<keyword evidence="1" id="KW-0808">Transferase</keyword>
<reference evidence="4 5" key="1">
    <citation type="submission" date="2020-03" db="EMBL/GenBank/DDBJ databases">
        <title>Cyclobacterium plantarum sp. nov., a marine bacterium isolated from a coastal-marine wetland.</title>
        <authorList>
            <person name="Sanchez-Porro C."/>
            <person name="Ventosa A."/>
            <person name="Amoozegar M."/>
        </authorList>
    </citation>
    <scope>NUCLEOTIDE SEQUENCE [LARGE SCALE GENOMIC DNA]</scope>
    <source>
        <strain evidence="4 5">GBPx2</strain>
    </source>
</reference>
<dbReference type="Pfam" id="PF00583">
    <property type="entry name" value="Acetyltransf_1"/>
    <property type="match status" value="1"/>
</dbReference>
<dbReference type="InterPro" id="IPR000182">
    <property type="entry name" value="GNAT_dom"/>
</dbReference>
<dbReference type="EMBL" id="JAANYN010000016">
    <property type="protein sequence ID" value="NHE59714.1"/>
    <property type="molecule type" value="Genomic_DNA"/>
</dbReference>
<dbReference type="PANTHER" id="PTHR43877">
    <property type="entry name" value="AMINOALKYLPHOSPHONATE N-ACETYLTRANSFERASE-RELATED-RELATED"/>
    <property type="match status" value="1"/>
</dbReference>
<keyword evidence="5" id="KW-1185">Reference proteome</keyword>
<dbReference type="CDD" id="cd04301">
    <property type="entry name" value="NAT_SF"/>
    <property type="match status" value="1"/>
</dbReference>
<evidence type="ECO:0000256" key="1">
    <source>
        <dbReference type="ARBA" id="ARBA00022679"/>
    </source>
</evidence>
<comment type="caution">
    <text evidence="4">The sequence shown here is derived from an EMBL/GenBank/DDBJ whole genome shotgun (WGS) entry which is preliminary data.</text>
</comment>
<name>A0ABX0HCV0_9BACT</name>
<dbReference type="Proteomes" id="UP000649799">
    <property type="component" value="Unassembled WGS sequence"/>
</dbReference>
<evidence type="ECO:0000256" key="2">
    <source>
        <dbReference type="ARBA" id="ARBA00023315"/>
    </source>
</evidence>
<dbReference type="InterPro" id="IPR016181">
    <property type="entry name" value="Acyl_CoA_acyltransferase"/>
</dbReference>
<evidence type="ECO:0000259" key="3">
    <source>
        <dbReference type="PROSITE" id="PS51186"/>
    </source>
</evidence>
<dbReference type="InterPro" id="IPR050832">
    <property type="entry name" value="Bact_Acetyltransf"/>
</dbReference>
<gene>
    <name evidence="4" type="ORF">G9Q97_23150</name>
</gene>
<accession>A0ABX0HCV0</accession>
<feature type="domain" description="N-acetyltransferase" evidence="3">
    <location>
        <begin position="2"/>
        <end position="166"/>
    </location>
</feature>
<keyword evidence="2" id="KW-0012">Acyltransferase</keyword>
<proteinExistence type="predicted"/>
<evidence type="ECO:0000313" key="5">
    <source>
        <dbReference type="Proteomes" id="UP000649799"/>
    </source>
</evidence>
<sequence>MITIYQADSQHIPLIQDMAKIIWPIAFGEILSSEQLAYMMDMMYSKGSLQEQMEKKAHKFLIASKGKEPLGFASYELHYLGLPQLKIHKLYILPTAQGRGIGKEILTYLETEGKKTGMKNMVLNVNKYNSKAFQFYEKQGFTKIKDEVIPIGNGYVMDDFTLKKKI</sequence>
<protein>
    <submittedName>
        <fullName evidence="4">GNAT family N-acetyltransferase</fullName>
    </submittedName>
</protein>
<dbReference type="RefSeq" id="WP_166151368.1">
    <property type="nucleotide sequence ID" value="NZ_JAANYN010000016.1"/>
</dbReference>
<evidence type="ECO:0000313" key="4">
    <source>
        <dbReference type="EMBL" id="NHE59714.1"/>
    </source>
</evidence>
<dbReference type="PROSITE" id="PS51186">
    <property type="entry name" value="GNAT"/>
    <property type="match status" value="1"/>
</dbReference>
<dbReference type="SUPFAM" id="SSF55729">
    <property type="entry name" value="Acyl-CoA N-acyltransferases (Nat)"/>
    <property type="match status" value="1"/>
</dbReference>
<organism evidence="4 5">
    <name type="scientific">Cyclobacterium plantarum</name>
    <dbReference type="NCBI Taxonomy" id="2716263"/>
    <lineage>
        <taxon>Bacteria</taxon>
        <taxon>Pseudomonadati</taxon>
        <taxon>Bacteroidota</taxon>
        <taxon>Cytophagia</taxon>
        <taxon>Cytophagales</taxon>
        <taxon>Cyclobacteriaceae</taxon>
        <taxon>Cyclobacterium</taxon>
    </lineage>
</organism>